<comment type="caution">
    <text evidence="3">The sequence shown here is derived from an EMBL/GenBank/DDBJ whole genome shotgun (WGS) entry which is preliminary data.</text>
</comment>
<feature type="region of interest" description="Disordered" evidence="1">
    <location>
        <begin position="225"/>
        <end position="252"/>
    </location>
</feature>
<evidence type="ECO:0000256" key="1">
    <source>
        <dbReference type="SAM" id="MobiDB-lite"/>
    </source>
</evidence>
<feature type="compositionally biased region" description="Polar residues" evidence="1">
    <location>
        <begin position="240"/>
        <end position="251"/>
    </location>
</feature>
<gene>
    <name evidence="3" type="ORF">B0T10DRAFT_470698</name>
</gene>
<accession>A0A9P8WGT3</accession>
<feature type="compositionally biased region" description="Low complexity" evidence="1">
    <location>
        <begin position="225"/>
        <end position="239"/>
    </location>
</feature>
<keyword evidence="4" id="KW-1185">Reference proteome</keyword>
<dbReference type="AlphaFoldDB" id="A0A9P8WGT3"/>
<dbReference type="Proteomes" id="UP000777438">
    <property type="component" value="Unassembled WGS sequence"/>
</dbReference>
<dbReference type="OrthoDB" id="5076485at2759"/>
<name>A0A9P8WGT3_9HYPO</name>
<proteinExistence type="predicted"/>
<feature type="chain" id="PRO_5040157544" evidence="2">
    <location>
        <begin position="16"/>
        <end position="283"/>
    </location>
</feature>
<protein>
    <submittedName>
        <fullName evidence="3">Uncharacterized protein</fullName>
    </submittedName>
</protein>
<feature type="signal peptide" evidence="2">
    <location>
        <begin position="1"/>
        <end position="15"/>
    </location>
</feature>
<keyword evidence="2" id="KW-0732">Signal</keyword>
<reference evidence="3 4" key="1">
    <citation type="journal article" date="2021" name="Nat. Commun.">
        <title>Genetic determinants of endophytism in the Arabidopsis root mycobiome.</title>
        <authorList>
            <person name="Mesny F."/>
            <person name="Miyauchi S."/>
            <person name="Thiergart T."/>
            <person name="Pickel B."/>
            <person name="Atanasova L."/>
            <person name="Karlsson M."/>
            <person name="Huettel B."/>
            <person name="Barry K.W."/>
            <person name="Haridas S."/>
            <person name="Chen C."/>
            <person name="Bauer D."/>
            <person name="Andreopoulos W."/>
            <person name="Pangilinan J."/>
            <person name="LaButti K."/>
            <person name="Riley R."/>
            <person name="Lipzen A."/>
            <person name="Clum A."/>
            <person name="Drula E."/>
            <person name="Henrissat B."/>
            <person name="Kohler A."/>
            <person name="Grigoriev I.V."/>
            <person name="Martin F.M."/>
            <person name="Hacquard S."/>
        </authorList>
    </citation>
    <scope>NUCLEOTIDE SEQUENCE [LARGE SCALE GENOMIC DNA]</scope>
    <source>
        <strain evidence="3 4">MPI-CAGE-CH-0241</strain>
    </source>
</reference>
<sequence>MIPLTLLALVSFVSAGLHDYKTLDTPELVRAGESFTIAVNFSGPEFPNENCLGPGRCNMDYFRVYLMADPTYTTVESSSGESIFWRRYCYLEGCVSTELTSFNTTVPKASFPNGYPYSLDYMLFTQLSNGSLDTFVPNFSVFESTIFNLTGATGNWSDLAYKYGDFGIDKYVRTVPCAAVPCLQDCQTKFVKPYSPAELDACVEKCRGDSDPMADCIMKNTTTAGETANETTKGTTTKTQASETVAETTNAGRADNRGSKLIAESMSWGLVLGTVAIVARLMV</sequence>
<evidence type="ECO:0000313" key="3">
    <source>
        <dbReference type="EMBL" id="KAH6900442.1"/>
    </source>
</evidence>
<evidence type="ECO:0000256" key="2">
    <source>
        <dbReference type="SAM" id="SignalP"/>
    </source>
</evidence>
<dbReference type="EMBL" id="JAGPYM010000001">
    <property type="protein sequence ID" value="KAH6900442.1"/>
    <property type="molecule type" value="Genomic_DNA"/>
</dbReference>
<evidence type="ECO:0000313" key="4">
    <source>
        <dbReference type="Proteomes" id="UP000777438"/>
    </source>
</evidence>
<organism evidence="3 4">
    <name type="scientific">Thelonectria olida</name>
    <dbReference type="NCBI Taxonomy" id="1576542"/>
    <lineage>
        <taxon>Eukaryota</taxon>
        <taxon>Fungi</taxon>
        <taxon>Dikarya</taxon>
        <taxon>Ascomycota</taxon>
        <taxon>Pezizomycotina</taxon>
        <taxon>Sordariomycetes</taxon>
        <taxon>Hypocreomycetidae</taxon>
        <taxon>Hypocreales</taxon>
        <taxon>Nectriaceae</taxon>
        <taxon>Thelonectria</taxon>
    </lineage>
</organism>